<evidence type="ECO:0000256" key="1">
    <source>
        <dbReference type="ARBA" id="ARBA00001933"/>
    </source>
</evidence>
<accession>C0CJ86</accession>
<gene>
    <name evidence="8" type="ORF">RUMHYD_00904</name>
</gene>
<evidence type="ECO:0000313" key="8">
    <source>
        <dbReference type="EMBL" id="EEG50197.1"/>
    </source>
</evidence>
<dbReference type="PANTHER" id="PTHR42790">
    <property type="entry name" value="AMINOTRANSFERASE"/>
    <property type="match status" value="1"/>
</dbReference>
<dbReference type="InterPro" id="IPR015422">
    <property type="entry name" value="PyrdxlP-dep_Trfase_small"/>
</dbReference>
<evidence type="ECO:0000256" key="4">
    <source>
        <dbReference type="ARBA" id="ARBA00022576"/>
    </source>
</evidence>
<dbReference type="GO" id="GO:0008483">
    <property type="term" value="F:transaminase activity"/>
    <property type="evidence" value="ECO:0007669"/>
    <property type="project" value="UniProtKB-KW"/>
</dbReference>
<reference evidence="8 9" key="1">
    <citation type="submission" date="2009-01" db="EMBL/GenBank/DDBJ databases">
        <authorList>
            <person name="Fulton L."/>
            <person name="Clifton S."/>
            <person name="Fulton B."/>
            <person name="Xu J."/>
            <person name="Minx P."/>
            <person name="Pepin K.H."/>
            <person name="Johnson M."/>
            <person name="Bhonagiri V."/>
            <person name="Nash W.E."/>
            <person name="Mardis E.R."/>
            <person name="Wilson R.K."/>
        </authorList>
    </citation>
    <scope>NUCLEOTIDE SEQUENCE [LARGE SCALE GENOMIC DNA]</scope>
    <source>
        <strain evidence="9">DSM 10507 / JCM 14656 / S5a33</strain>
    </source>
</reference>
<dbReference type="Gene3D" id="3.40.640.10">
    <property type="entry name" value="Type I PLP-dependent aspartate aminotransferase-like (Major domain)"/>
    <property type="match status" value="1"/>
</dbReference>
<evidence type="ECO:0000256" key="6">
    <source>
        <dbReference type="ARBA" id="ARBA00022898"/>
    </source>
</evidence>
<dbReference type="InterPro" id="IPR050859">
    <property type="entry name" value="Class-I_PLP-dep_aminotransf"/>
</dbReference>
<name>C0CJ86_BLAHS</name>
<evidence type="ECO:0000259" key="7">
    <source>
        <dbReference type="Pfam" id="PF00155"/>
    </source>
</evidence>
<dbReference type="InterPro" id="IPR004839">
    <property type="entry name" value="Aminotransferase_I/II_large"/>
</dbReference>
<reference evidence="8 9" key="2">
    <citation type="submission" date="2009-02" db="EMBL/GenBank/DDBJ databases">
        <title>Draft genome sequence of Blautia hydrogenotrophica DSM 10507 (Ruminococcus hydrogenotrophicus DSM 10507).</title>
        <authorList>
            <person name="Sudarsanam P."/>
            <person name="Ley R."/>
            <person name="Guruge J."/>
            <person name="Turnbaugh P.J."/>
            <person name="Mahowald M."/>
            <person name="Liep D."/>
            <person name="Gordon J."/>
        </authorList>
    </citation>
    <scope>NUCLEOTIDE SEQUENCE [LARGE SCALE GENOMIC DNA]</scope>
    <source>
        <strain evidence="9">DSM 10507 / JCM 14656 / S5a33</strain>
    </source>
</reference>
<feature type="domain" description="Aminotransferase class I/classII large" evidence="7">
    <location>
        <begin position="29"/>
        <end position="392"/>
    </location>
</feature>
<evidence type="ECO:0000256" key="3">
    <source>
        <dbReference type="ARBA" id="ARBA00011738"/>
    </source>
</evidence>
<comment type="caution">
    <text evidence="8">The sequence shown here is derived from an EMBL/GenBank/DDBJ whole genome shotgun (WGS) entry which is preliminary data.</text>
</comment>
<evidence type="ECO:0000256" key="2">
    <source>
        <dbReference type="ARBA" id="ARBA00007441"/>
    </source>
</evidence>
<comment type="cofactor">
    <cofactor evidence="1">
        <name>pyridoxal 5'-phosphate</name>
        <dbReference type="ChEBI" id="CHEBI:597326"/>
    </cofactor>
</comment>
<comment type="subunit">
    <text evidence="3">Homodimer.</text>
</comment>
<dbReference type="SUPFAM" id="SSF53383">
    <property type="entry name" value="PLP-dependent transferases"/>
    <property type="match status" value="1"/>
</dbReference>
<keyword evidence="5" id="KW-0808">Transferase</keyword>
<evidence type="ECO:0000256" key="5">
    <source>
        <dbReference type="ARBA" id="ARBA00022679"/>
    </source>
</evidence>
<proteinExistence type="inferred from homology"/>
<dbReference type="Gene3D" id="3.90.1150.10">
    <property type="entry name" value="Aspartate Aminotransferase, domain 1"/>
    <property type="match status" value="1"/>
</dbReference>
<dbReference type="RefSeq" id="WP_005946494.1">
    <property type="nucleotide sequence ID" value="NZ_CP136423.1"/>
</dbReference>
<dbReference type="InterPro" id="IPR015424">
    <property type="entry name" value="PyrdxlP-dep_Trfase"/>
</dbReference>
<dbReference type="Proteomes" id="UP000003100">
    <property type="component" value="Unassembled WGS sequence"/>
</dbReference>
<keyword evidence="6" id="KW-0663">Pyridoxal phosphate</keyword>
<dbReference type="GeneID" id="86821383"/>
<dbReference type="PANTHER" id="PTHR42790:SF19">
    <property type="entry name" value="KYNURENINE_ALPHA-AMINOADIPATE AMINOTRANSFERASE, MITOCHONDRIAL"/>
    <property type="match status" value="1"/>
</dbReference>
<dbReference type="EMBL" id="ACBZ01000038">
    <property type="protein sequence ID" value="EEG50197.1"/>
    <property type="molecule type" value="Genomic_DNA"/>
</dbReference>
<sequence length="401" mass="45319">MTKYAKRVYVMEEEAKKLDSLTGNLTSNDIISFAAGAPAKEAYPFDALREISQDVFQKSAKGYESVKYGSAVGFPSLREMVCEELLTPRGLHTKAENVMITSGGIQPMNLLCQLLIDPGDVILVETPTFVHTTMIFKMFQAKVVPCVMDDDGMVLEDVEEKIKKYRPKMVYTIPTFQNPTGITMSLERRRRLAELGSKYDVVILEDDPYREIRYSGEHLLPIKAFDTTGHTVFANSFSKIFSPGSRLGYLVASDEMIRRLSDIKLGTDTCTNTIAQAICTEFFKKGYYPDHLKRICDIYRGRRDVMLESIDAYFPERTKHTCPDGGYYVWVELPKSIDATELASRIAKELNICYGIGSAFYSEGAPEGAGRNCMRMNFSGLEQEVIRENVKKLGEFLQEER</sequence>
<dbReference type="HOGENOM" id="CLU_017584_0_6_9"/>
<dbReference type="Pfam" id="PF00155">
    <property type="entry name" value="Aminotran_1_2"/>
    <property type="match status" value="1"/>
</dbReference>
<dbReference type="eggNOG" id="COG1167">
    <property type="taxonomic scope" value="Bacteria"/>
</dbReference>
<dbReference type="CDD" id="cd00609">
    <property type="entry name" value="AAT_like"/>
    <property type="match status" value="1"/>
</dbReference>
<keyword evidence="4" id="KW-0032">Aminotransferase</keyword>
<dbReference type="GO" id="GO:0030170">
    <property type="term" value="F:pyridoxal phosphate binding"/>
    <property type="evidence" value="ECO:0007669"/>
    <property type="project" value="InterPro"/>
</dbReference>
<protein>
    <recommendedName>
        <fullName evidence="7">Aminotransferase class I/classII large domain-containing protein</fullName>
    </recommendedName>
</protein>
<dbReference type="InterPro" id="IPR015421">
    <property type="entry name" value="PyrdxlP-dep_Trfase_major"/>
</dbReference>
<comment type="similarity">
    <text evidence="2">Belongs to the class-I pyridoxal-phosphate-dependent aminotransferase family.</text>
</comment>
<evidence type="ECO:0000313" key="9">
    <source>
        <dbReference type="Proteomes" id="UP000003100"/>
    </source>
</evidence>
<dbReference type="GO" id="GO:1901605">
    <property type="term" value="P:alpha-amino acid metabolic process"/>
    <property type="evidence" value="ECO:0007669"/>
    <property type="project" value="TreeGrafter"/>
</dbReference>
<dbReference type="AlphaFoldDB" id="C0CJ86"/>
<dbReference type="PATRIC" id="fig|476272.21.peg.3913"/>
<dbReference type="FunFam" id="3.40.640.10:FF:000053">
    <property type="entry name" value="Aminotransferase, class I"/>
    <property type="match status" value="1"/>
</dbReference>
<organism evidence="8 9">
    <name type="scientific">Blautia hydrogenotrophica (strain DSM 10507 / JCM 14656 / S5a33)</name>
    <name type="common">Ruminococcus hydrogenotrophicus</name>
    <dbReference type="NCBI Taxonomy" id="476272"/>
    <lineage>
        <taxon>Bacteria</taxon>
        <taxon>Bacillati</taxon>
        <taxon>Bacillota</taxon>
        <taxon>Clostridia</taxon>
        <taxon>Lachnospirales</taxon>
        <taxon>Lachnospiraceae</taxon>
        <taxon>Blautia</taxon>
    </lineage>
</organism>
<keyword evidence="9" id="KW-1185">Reference proteome</keyword>